<feature type="chain" id="PRO_5031563265" evidence="1">
    <location>
        <begin position="21"/>
        <end position="420"/>
    </location>
</feature>
<proteinExistence type="predicted"/>
<sequence>MLNLVHFCAAWAMEHALSLGLPPVHVLEVMSHVHLPAPSSSFAGQIHGCTWSFFQHLMRDRPPTAVWSELCKVLGYDVCTTNVPISHRMWFDLYHGVGHGTSILTTAQRVGAHYIIDEPQHWQLEMHAFPFDVDAYKLSLANCEAAPTEELVQICGNGALHAGMDLSHQLVTMETCMSELRRFAFPCLLYSTIGMVGGVGNPDRLDPPSSAGTPFDECAALANSERYMQICIAGFGHRLYSYGNFEYAFMRAMGHPQGKDLCNPGWYTTRSINLTVGHTLYLGPGFAPYMCRPDIAAYIDPVLSAHLESQIGRDVAAVGPLSTFCSLFVPPGIISPVESKRLQACVYGSGFFEGLPDVVDRSGDVALFIGEFCMQLLHTWPLETQAYDACTRQLLRKREVVSIEGIDIHGTSLFDPYLGD</sequence>
<keyword evidence="1" id="KW-0732">Signal</keyword>
<name>A0A7S2FP31_9EUKA</name>
<organism evidence="2">
    <name type="scientific">Haptolina brevifila</name>
    <dbReference type="NCBI Taxonomy" id="156173"/>
    <lineage>
        <taxon>Eukaryota</taxon>
        <taxon>Haptista</taxon>
        <taxon>Haptophyta</taxon>
        <taxon>Prymnesiophyceae</taxon>
        <taxon>Prymnesiales</taxon>
        <taxon>Prymnesiaceae</taxon>
        <taxon>Haptolina</taxon>
    </lineage>
</organism>
<evidence type="ECO:0000313" key="2">
    <source>
        <dbReference type="EMBL" id="CAD9406556.1"/>
    </source>
</evidence>
<reference evidence="2" key="1">
    <citation type="submission" date="2021-01" db="EMBL/GenBank/DDBJ databases">
        <authorList>
            <person name="Corre E."/>
            <person name="Pelletier E."/>
            <person name="Niang G."/>
            <person name="Scheremetjew M."/>
            <person name="Finn R."/>
            <person name="Kale V."/>
            <person name="Holt S."/>
            <person name="Cochrane G."/>
            <person name="Meng A."/>
            <person name="Brown T."/>
            <person name="Cohen L."/>
        </authorList>
    </citation>
    <scope>NUCLEOTIDE SEQUENCE</scope>
    <source>
        <strain evidence="2">UTEX LB 985</strain>
    </source>
</reference>
<protein>
    <submittedName>
        <fullName evidence="2">Uncharacterized protein</fullName>
    </submittedName>
</protein>
<dbReference type="AlphaFoldDB" id="A0A7S2FP31"/>
<feature type="signal peptide" evidence="1">
    <location>
        <begin position="1"/>
        <end position="20"/>
    </location>
</feature>
<dbReference type="EMBL" id="HBGU01007383">
    <property type="protein sequence ID" value="CAD9406556.1"/>
    <property type="molecule type" value="Transcribed_RNA"/>
</dbReference>
<evidence type="ECO:0000256" key="1">
    <source>
        <dbReference type="SAM" id="SignalP"/>
    </source>
</evidence>
<gene>
    <name evidence="2" type="ORF">CBRE1094_LOCUS4042</name>
</gene>
<accession>A0A7S2FP31</accession>